<evidence type="ECO:0000256" key="1">
    <source>
        <dbReference type="ARBA" id="ARBA00005189"/>
    </source>
</evidence>
<evidence type="ECO:0000313" key="12">
    <source>
        <dbReference type="Proteomes" id="UP000032232"/>
    </source>
</evidence>
<dbReference type="GO" id="GO:0043810">
    <property type="term" value="F:ornithine-acyl [acyl carrier protein] N-acyltransferase activity"/>
    <property type="evidence" value="ECO:0007669"/>
    <property type="project" value="UniProtKB-EC"/>
</dbReference>
<dbReference type="STRING" id="935700.jaqu_04460"/>
<evidence type="ECO:0000313" key="11">
    <source>
        <dbReference type="EMBL" id="KIT17787.1"/>
    </source>
</evidence>
<evidence type="ECO:0000256" key="7">
    <source>
        <dbReference type="ARBA" id="ARBA00039058"/>
    </source>
</evidence>
<comment type="similarity">
    <text evidence="6">Belongs to the acetyltransferase family. OlsB subfamily.</text>
</comment>
<dbReference type="OrthoDB" id="9787072at2"/>
<dbReference type="PATRIC" id="fig|935700.4.peg.476"/>
<comment type="catalytic activity">
    <reaction evidence="10">
        <text>a (3R)-hydroxyacyl-[ACP] + L-ornithine = a lyso-ornithine lipid + holo-[ACP] + H(+)</text>
        <dbReference type="Rhea" id="RHEA:20633"/>
        <dbReference type="Rhea" id="RHEA-COMP:9685"/>
        <dbReference type="Rhea" id="RHEA-COMP:9945"/>
        <dbReference type="ChEBI" id="CHEBI:15378"/>
        <dbReference type="ChEBI" id="CHEBI:46911"/>
        <dbReference type="ChEBI" id="CHEBI:64479"/>
        <dbReference type="ChEBI" id="CHEBI:78827"/>
        <dbReference type="ChEBI" id="CHEBI:138482"/>
        <dbReference type="EC" id="2.3.2.30"/>
    </reaction>
    <physiologicalReaction direction="left-to-right" evidence="10">
        <dbReference type="Rhea" id="RHEA:20634"/>
    </physiologicalReaction>
</comment>
<dbReference type="EMBL" id="JYFE01000014">
    <property type="protein sequence ID" value="KIT17787.1"/>
    <property type="molecule type" value="Genomic_DNA"/>
</dbReference>
<dbReference type="PANTHER" id="PTHR37323:SF1">
    <property type="entry name" value="L-ORNITHINE N(ALPHA)-ACYLTRANSFERASE"/>
    <property type="match status" value="1"/>
</dbReference>
<gene>
    <name evidence="11" type="ORF">jaqu_04460</name>
</gene>
<evidence type="ECO:0000256" key="9">
    <source>
        <dbReference type="ARBA" id="ARBA00045724"/>
    </source>
</evidence>
<sequence>MARLTVDIATGAGADAARDLRHAVFVEEMGVDPACEADRFDADATHLILRDAARPAMGAIGALRLRDGVDYTAGEFDVARLRADGRKLAELGRMCLHRDYRGGAAAALMLTAALRQLDERGIGLVVGTGSFFGADPDHHMPALRALRDEALAPEGLRPRAIGPQAIRIEGPGNPADMRLVPALLKSYVRAGAWIGQGAWLDREFGTIDVCLVMDMARIRLPAALKAAS</sequence>
<dbReference type="InterPro" id="IPR016181">
    <property type="entry name" value="Acyl_CoA_acyltransferase"/>
</dbReference>
<dbReference type="Proteomes" id="UP000032232">
    <property type="component" value="Unassembled WGS sequence"/>
</dbReference>
<evidence type="ECO:0000256" key="4">
    <source>
        <dbReference type="ARBA" id="ARBA00023098"/>
    </source>
</evidence>
<evidence type="ECO:0000256" key="3">
    <source>
        <dbReference type="ARBA" id="ARBA00022679"/>
    </source>
</evidence>
<dbReference type="GO" id="GO:0006629">
    <property type="term" value="P:lipid metabolic process"/>
    <property type="evidence" value="ECO:0007669"/>
    <property type="project" value="UniProtKB-KW"/>
</dbReference>
<dbReference type="Gene3D" id="3.40.630.30">
    <property type="match status" value="1"/>
</dbReference>
<organism evidence="11 12">
    <name type="scientific">Jannaschia aquimarina</name>
    <dbReference type="NCBI Taxonomy" id="935700"/>
    <lineage>
        <taxon>Bacteria</taxon>
        <taxon>Pseudomonadati</taxon>
        <taxon>Pseudomonadota</taxon>
        <taxon>Alphaproteobacteria</taxon>
        <taxon>Rhodobacterales</taxon>
        <taxon>Roseobacteraceae</taxon>
        <taxon>Jannaschia</taxon>
    </lineage>
</organism>
<comment type="caution">
    <text evidence="11">The sequence shown here is derived from an EMBL/GenBank/DDBJ whole genome shotgun (WGS) entry which is preliminary data.</text>
</comment>
<comment type="pathway">
    <text evidence="1">Lipid metabolism.</text>
</comment>
<name>A0A0D1CSQ6_9RHOB</name>
<dbReference type="RefSeq" id="WP_043917312.1">
    <property type="nucleotide sequence ID" value="NZ_FZPF01000006.1"/>
</dbReference>
<keyword evidence="4" id="KW-0443">Lipid metabolism</keyword>
<dbReference type="AlphaFoldDB" id="A0A0D1CSQ6"/>
<comment type="function">
    <text evidence="9">Catalyzes the first step in the biosynthesis of ornithine lipids, which are phosphorus-free membrane lipids. Catalyzes the 3-hydroxyacyl-acyl carrier protein-dependent acylation of ornithine to form lyso-ornithine lipid (LOL).</text>
</comment>
<protein>
    <recommendedName>
        <fullName evidence="8">L-ornithine N(alpha)-acyltransferase</fullName>
        <ecNumber evidence="7">2.3.2.30</ecNumber>
    </recommendedName>
</protein>
<evidence type="ECO:0000256" key="6">
    <source>
        <dbReference type="ARBA" id="ARBA00038095"/>
    </source>
</evidence>
<keyword evidence="2" id="KW-0444">Lipid biosynthesis</keyword>
<proteinExistence type="inferred from homology"/>
<accession>A0A0D1CSQ6</accession>
<evidence type="ECO:0000256" key="5">
    <source>
        <dbReference type="ARBA" id="ARBA00023315"/>
    </source>
</evidence>
<dbReference type="SUPFAM" id="SSF55729">
    <property type="entry name" value="Acyl-CoA N-acyltransferases (Nat)"/>
    <property type="match status" value="1"/>
</dbReference>
<evidence type="ECO:0000256" key="10">
    <source>
        <dbReference type="ARBA" id="ARBA00047785"/>
    </source>
</evidence>
<keyword evidence="5" id="KW-0012">Acyltransferase</keyword>
<keyword evidence="12" id="KW-1185">Reference proteome</keyword>
<evidence type="ECO:0000256" key="2">
    <source>
        <dbReference type="ARBA" id="ARBA00022516"/>
    </source>
</evidence>
<dbReference type="InterPro" id="IPR052351">
    <property type="entry name" value="Ornithine_N-alpha-AT"/>
</dbReference>
<dbReference type="Pfam" id="PF13444">
    <property type="entry name" value="Acetyltransf_5"/>
    <property type="match status" value="1"/>
</dbReference>
<reference evidence="11 12" key="1">
    <citation type="submission" date="2015-02" db="EMBL/GenBank/DDBJ databases">
        <title>Genome Sequence of Jannaschia aquimarina DSM28248, a member of the Roseobacter clade.</title>
        <authorList>
            <person name="Voget S."/>
            <person name="Daniel R."/>
        </authorList>
    </citation>
    <scope>NUCLEOTIDE SEQUENCE [LARGE SCALE GENOMIC DNA]</scope>
    <source>
        <strain evidence="11 12">GSW-M26</strain>
    </source>
</reference>
<dbReference type="PANTHER" id="PTHR37323">
    <property type="entry name" value="GCN5-RELATED N-ACETYLTRANSFERASE"/>
    <property type="match status" value="1"/>
</dbReference>
<evidence type="ECO:0000256" key="8">
    <source>
        <dbReference type="ARBA" id="ARBA00039866"/>
    </source>
</evidence>
<keyword evidence="3" id="KW-0808">Transferase</keyword>
<dbReference type="EC" id="2.3.2.30" evidence="7"/>